<dbReference type="AlphaFoldDB" id="A0A1W1EK97"/>
<dbReference type="PIRSF" id="PIRSF003128">
    <property type="entry name" value="RecN"/>
    <property type="match status" value="1"/>
</dbReference>
<dbReference type="Gene3D" id="3.40.50.300">
    <property type="entry name" value="P-loop containing nucleotide triphosphate hydrolases"/>
    <property type="match status" value="2"/>
</dbReference>
<name>A0A1W1EK97_9ZZZZ</name>
<dbReference type="GO" id="GO:0006310">
    <property type="term" value="P:DNA recombination"/>
    <property type="evidence" value="ECO:0007669"/>
    <property type="project" value="InterPro"/>
</dbReference>
<protein>
    <recommendedName>
        <fullName evidence="3">DNA repair protein RecN</fullName>
    </recommendedName>
    <alternativeName>
        <fullName evidence="8">Recombination protein N</fullName>
    </alternativeName>
</protein>
<dbReference type="GO" id="GO:0009432">
    <property type="term" value="P:SOS response"/>
    <property type="evidence" value="ECO:0007669"/>
    <property type="project" value="TreeGrafter"/>
</dbReference>
<gene>
    <name evidence="11" type="ORF">MNB_SV-15-851</name>
</gene>
<feature type="domain" description="RecF/RecN/SMC N-terminal" evidence="10">
    <location>
        <begin position="6"/>
        <end position="474"/>
    </location>
</feature>
<organism evidence="11">
    <name type="scientific">hydrothermal vent metagenome</name>
    <dbReference type="NCBI Taxonomy" id="652676"/>
    <lineage>
        <taxon>unclassified sequences</taxon>
        <taxon>metagenomes</taxon>
        <taxon>ecological metagenomes</taxon>
    </lineage>
</organism>
<keyword evidence="5" id="KW-0227">DNA damage</keyword>
<reference evidence="11" key="1">
    <citation type="submission" date="2016-10" db="EMBL/GenBank/DDBJ databases">
        <authorList>
            <person name="de Groot N.N."/>
        </authorList>
    </citation>
    <scope>NUCLEOTIDE SEQUENCE</scope>
</reference>
<dbReference type="SUPFAM" id="SSF52540">
    <property type="entry name" value="P-loop containing nucleoside triphosphate hydrolases"/>
    <property type="match status" value="1"/>
</dbReference>
<dbReference type="PANTHER" id="PTHR11059">
    <property type="entry name" value="DNA REPAIR PROTEIN RECN"/>
    <property type="match status" value="1"/>
</dbReference>
<dbReference type="GO" id="GO:0043590">
    <property type="term" value="C:bacterial nucleoid"/>
    <property type="evidence" value="ECO:0007669"/>
    <property type="project" value="TreeGrafter"/>
</dbReference>
<keyword evidence="4" id="KW-0547">Nucleotide-binding</keyword>
<dbReference type="EMBL" id="FRYL01000038">
    <property type="protein sequence ID" value="SHO81285.1"/>
    <property type="molecule type" value="Genomic_DNA"/>
</dbReference>
<keyword evidence="7" id="KW-0234">DNA repair</keyword>
<dbReference type="InterPro" id="IPR004604">
    <property type="entry name" value="DNA_recomb/repair_RecN"/>
</dbReference>
<proteinExistence type="inferred from homology"/>
<sequence length="516" mass="59185">MSSSIIKRIYIKELLFFNSLELEFDSGLIVFTGASGAGKSILISSLLSTFGLDTPKASMCEVTLEKFRSLELDSYDIDDEFSIKSIKRDKLRYYIDGQKISKKSLQLLFKPPFITHLSVRDRGGFSSDNLISFIDTIIIKNNRVFKKELREYKKRFKIYQDKLTQLQELRDNQSKIKDLIEFIGYEISKIDTINPKVGEEEELLRLKQQLSKIDKIKEATDNSQGIFEFETQLIEAYSLVDKDSSFINDTFNQIRADFDDIDNLSQELEDIDIEELLNRIEQISSLIERYGSIPEALEYREKKLQELDSYKNISYDMKALEEFVELEYQELINLAYRLDSRRREVSIDIEEYLYEYLKELKLSRVNFIFTQSSLSNLGNTKVDLSINDSTTATLSGGEFNRLRLALMVVVMQRGANQQAGVIILDEIDANVSGDESIAIANLISKLSEKYQIFAISHQPHLTAKANQHILVSKSSSGGEVEILDREARIQEIARIIAGERANSEAMEFARNLIVAI</sequence>
<evidence type="ECO:0000256" key="3">
    <source>
        <dbReference type="ARBA" id="ARBA00021315"/>
    </source>
</evidence>
<feature type="coiled-coil region" evidence="9">
    <location>
        <begin position="142"/>
        <end position="169"/>
    </location>
</feature>
<evidence type="ECO:0000313" key="11">
    <source>
        <dbReference type="EMBL" id="SHO81285.1"/>
    </source>
</evidence>
<evidence type="ECO:0000256" key="4">
    <source>
        <dbReference type="ARBA" id="ARBA00022741"/>
    </source>
</evidence>
<evidence type="ECO:0000256" key="1">
    <source>
        <dbReference type="ARBA" id="ARBA00003618"/>
    </source>
</evidence>
<dbReference type="PANTHER" id="PTHR11059:SF0">
    <property type="entry name" value="DNA REPAIR PROTEIN RECN"/>
    <property type="match status" value="1"/>
</dbReference>
<keyword evidence="6" id="KW-0067">ATP-binding</keyword>
<dbReference type="GO" id="GO:0006281">
    <property type="term" value="P:DNA repair"/>
    <property type="evidence" value="ECO:0007669"/>
    <property type="project" value="UniProtKB-KW"/>
</dbReference>
<comment type="similarity">
    <text evidence="2">Belongs to the RecN family.</text>
</comment>
<dbReference type="InterPro" id="IPR003395">
    <property type="entry name" value="RecF/RecN/SMC_N"/>
</dbReference>
<dbReference type="Pfam" id="PF02463">
    <property type="entry name" value="SMC_N"/>
    <property type="match status" value="1"/>
</dbReference>
<evidence type="ECO:0000256" key="6">
    <source>
        <dbReference type="ARBA" id="ARBA00022840"/>
    </source>
</evidence>
<comment type="function">
    <text evidence="1">May be involved in recombinational repair of damaged DNA.</text>
</comment>
<evidence type="ECO:0000256" key="7">
    <source>
        <dbReference type="ARBA" id="ARBA00023204"/>
    </source>
</evidence>
<evidence type="ECO:0000256" key="8">
    <source>
        <dbReference type="ARBA" id="ARBA00033408"/>
    </source>
</evidence>
<keyword evidence="9" id="KW-0175">Coiled coil</keyword>
<evidence type="ECO:0000256" key="5">
    <source>
        <dbReference type="ARBA" id="ARBA00022763"/>
    </source>
</evidence>
<evidence type="ECO:0000259" key="10">
    <source>
        <dbReference type="Pfam" id="PF02463"/>
    </source>
</evidence>
<dbReference type="GO" id="GO:0005524">
    <property type="term" value="F:ATP binding"/>
    <property type="evidence" value="ECO:0007669"/>
    <property type="project" value="UniProtKB-KW"/>
</dbReference>
<evidence type="ECO:0000256" key="2">
    <source>
        <dbReference type="ARBA" id="ARBA00009441"/>
    </source>
</evidence>
<dbReference type="InterPro" id="IPR027417">
    <property type="entry name" value="P-loop_NTPase"/>
</dbReference>
<accession>A0A1W1EK97</accession>
<evidence type="ECO:0000256" key="9">
    <source>
        <dbReference type="SAM" id="Coils"/>
    </source>
</evidence>